<accession>J0MF03</accession>
<dbReference type="EMBL" id="AKOV01000009">
    <property type="protein sequence ID" value="EJB72792.1"/>
    <property type="molecule type" value="Genomic_DNA"/>
</dbReference>
<gene>
    <name evidence="2" type="ORF">HPHPA26_1514</name>
</gene>
<comment type="caution">
    <text evidence="2">The sequence shown here is derived from an EMBL/GenBank/DDBJ whole genome shotgun (WGS) entry which is preliminary data.</text>
</comment>
<feature type="transmembrane region" description="Helical" evidence="1">
    <location>
        <begin position="49"/>
        <end position="71"/>
    </location>
</feature>
<sequence>MPTSFGVSEEVLKNKSYFLKEFCFSFGYIFTFSSIEVSIMTLFKTFKNVIYLALPLIKSCFVFPANPLIVIPISPSLTLCQFEGSINASMRSFEWF</sequence>
<reference evidence="2 3" key="1">
    <citation type="journal article" date="2013" name="Pathog. Dis.">
        <title>Genome sequences of 65 Helicobacter pylori strains isolated from asymptomatic individuals and patients with gastric cancer, peptic ulcer disease, or gastritis.</title>
        <authorList>
            <person name="Blanchard T.G."/>
            <person name="Czinn S.J."/>
            <person name="Correa P."/>
            <person name="Nakazawa T."/>
            <person name="Keelan M."/>
            <person name="Morningstar L."/>
            <person name="Santana-Cruz I."/>
            <person name="Maroo A."/>
            <person name="McCracken C."/>
            <person name="Shefchek K."/>
            <person name="Daugherty S."/>
            <person name="Song Y."/>
            <person name="Fraser C.M."/>
            <person name="Fricke W.F."/>
        </authorList>
    </citation>
    <scope>NUCLEOTIDE SEQUENCE [LARGE SCALE GENOMIC DNA]</scope>
    <source>
        <strain evidence="2 3">Hp A-26</strain>
    </source>
</reference>
<organism evidence="2 3">
    <name type="scientific">Helicobacter pylori Hp A-26</name>
    <dbReference type="NCBI Taxonomy" id="992056"/>
    <lineage>
        <taxon>Bacteria</taxon>
        <taxon>Pseudomonadati</taxon>
        <taxon>Campylobacterota</taxon>
        <taxon>Epsilonproteobacteria</taxon>
        <taxon>Campylobacterales</taxon>
        <taxon>Helicobacteraceae</taxon>
        <taxon>Helicobacter</taxon>
    </lineage>
</organism>
<protein>
    <submittedName>
        <fullName evidence="2">Uncharacterized protein</fullName>
    </submittedName>
</protein>
<feature type="transmembrane region" description="Helical" evidence="1">
    <location>
        <begin position="22"/>
        <end position="43"/>
    </location>
</feature>
<proteinExistence type="predicted"/>
<evidence type="ECO:0000256" key="1">
    <source>
        <dbReference type="SAM" id="Phobius"/>
    </source>
</evidence>
<dbReference type="PATRIC" id="fig|992056.3.peg.1462"/>
<evidence type="ECO:0000313" key="3">
    <source>
        <dbReference type="Proteomes" id="UP000005323"/>
    </source>
</evidence>
<dbReference type="Proteomes" id="UP000005323">
    <property type="component" value="Unassembled WGS sequence"/>
</dbReference>
<evidence type="ECO:0000313" key="2">
    <source>
        <dbReference type="EMBL" id="EJB72792.1"/>
    </source>
</evidence>
<dbReference type="AlphaFoldDB" id="J0MF03"/>
<keyword evidence="1" id="KW-0472">Membrane</keyword>
<keyword evidence="1" id="KW-0812">Transmembrane</keyword>
<keyword evidence="1" id="KW-1133">Transmembrane helix</keyword>
<name>J0MF03_HELPX</name>